<reference evidence="1" key="1">
    <citation type="submission" date="2015-10" db="EMBL/GenBank/DDBJ databases">
        <authorList>
            <person name="Gilbert D.G."/>
        </authorList>
    </citation>
    <scope>NUCLEOTIDE SEQUENCE</scope>
</reference>
<organism evidence="1">
    <name type="scientific">hydrothermal vent metagenome</name>
    <dbReference type="NCBI Taxonomy" id="652676"/>
    <lineage>
        <taxon>unclassified sequences</taxon>
        <taxon>metagenomes</taxon>
        <taxon>ecological metagenomes</taxon>
    </lineage>
</organism>
<accession>A0A170PKK7</accession>
<evidence type="ECO:0008006" key="2">
    <source>
        <dbReference type="Google" id="ProtNLM"/>
    </source>
</evidence>
<dbReference type="AlphaFoldDB" id="A0A170PKK7"/>
<name>A0A170PKK7_9ZZZZ</name>
<dbReference type="Pfam" id="PF12069">
    <property type="entry name" value="DUF3549"/>
    <property type="match status" value="1"/>
</dbReference>
<proteinExistence type="predicted"/>
<dbReference type="InterPro" id="IPR021936">
    <property type="entry name" value="DUF3549"/>
</dbReference>
<gene>
    <name evidence="1" type="ORF">MGWOODY_Tha883</name>
</gene>
<protein>
    <recommendedName>
        <fullName evidence="2">DUF3549 domain-containing protein</fullName>
    </recommendedName>
</protein>
<sequence>MTISQLVQRSGAQMRVFDLGRRIGEISTTDFEAIELLAKPYPAPYLKHAWLGIFSWNPDKPGQHNIWFLKLPLDEQNVLLPGPRDAFLEHWLRVVQAPTKQHGDAPCSYKPDGNRMAYFHALALRTLEQPATQYYATARAYLSGDNGWQNWQQLGLQGLAEVVARIDEDNNDVLLCQAMPKMAAVPRNVLLGFLENATPGLNLTLAISDSLAQVVADNASAADLAAFARGLSGSSSVPQRQQLLGAILAHPEARSIEVLSAIGSRCWLDLSDERLQIYLEHLAAVGQDSFITLIADLMTLPSMRERILAAFRNPERSDTLSAAIGKLMNLARENMQ</sequence>
<evidence type="ECO:0000313" key="1">
    <source>
        <dbReference type="EMBL" id="CUS40192.1"/>
    </source>
</evidence>
<dbReference type="EMBL" id="CZQC01000005">
    <property type="protein sequence ID" value="CUS40192.1"/>
    <property type="molecule type" value="Genomic_DNA"/>
</dbReference>